<keyword evidence="5 6" id="KW-0472">Membrane</keyword>
<keyword evidence="4 6" id="KW-1133">Transmembrane helix</keyword>
<dbReference type="GO" id="GO:1990961">
    <property type="term" value="P:xenobiotic detoxification by transmembrane export across the plasma membrane"/>
    <property type="evidence" value="ECO:0007669"/>
    <property type="project" value="InterPro"/>
</dbReference>
<evidence type="ECO:0000256" key="5">
    <source>
        <dbReference type="ARBA" id="ARBA00023136"/>
    </source>
</evidence>
<evidence type="ECO:0000256" key="4">
    <source>
        <dbReference type="ARBA" id="ARBA00022989"/>
    </source>
</evidence>
<reference evidence="7" key="1">
    <citation type="submission" date="2022-08" db="EMBL/GenBank/DDBJ databases">
        <authorList>
            <person name="Marques A."/>
        </authorList>
    </citation>
    <scope>NUCLEOTIDE SEQUENCE</scope>
    <source>
        <strain evidence="7">RhyPub2mFocal</strain>
        <tissue evidence="7">Leaves</tissue>
    </source>
</reference>
<dbReference type="Proteomes" id="UP001140206">
    <property type="component" value="Chromosome 1"/>
</dbReference>
<evidence type="ECO:0000313" key="8">
    <source>
        <dbReference type="Proteomes" id="UP001140206"/>
    </source>
</evidence>
<dbReference type="GO" id="GO:0015297">
    <property type="term" value="F:antiporter activity"/>
    <property type="evidence" value="ECO:0007669"/>
    <property type="project" value="InterPro"/>
</dbReference>
<comment type="caution">
    <text evidence="7">The sequence shown here is derived from an EMBL/GenBank/DDBJ whole genome shotgun (WGS) entry which is preliminary data.</text>
</comment>
<name>A0AAV8HUT6_9POAL</name>
<evidence type="ECO:0000256" key="3">
    <source>
        <dbReference type="ARBA" id="ARBA00022692"/>
    </source>
</evidence>
<feature type="transmembrane region" description="Helical" evidence="6">
    <location>
        <begin position="162"/>
        <end position="180"/>
    </location>
</feature>
<feature type="transmembrane region" description="Helical" evidence="6">
    <location>
        <begin position="385"/>
        <end position="405"/>
    </location>
</feature>
<organism evidence="7 8">
    <name type="scientific">Rhynchospora pubera</name>
    <dbReference type="NCBI Taxonomy" id="906938"/>
    <lineage>
        <taxon>Eukaryota</taxon>
        <taxon>Viridiplantae</taxon>
        <taxon>Streptophyta</taxon>
        <taxon>Embryophyta</taxon>
        <taxon>Tracheophyta</taxon>
        <taxon>Spermatophyta</taxon>
        <taxon>Magnoliopsida</taxon>
        <taxon>Liliopsida</taxon>
        <taxon>Poales</taxon>
        <taxon>Cyperaceae</taxon>
        <taxon>Cyperoideae</taxon>
        <taxon>Rhynchosporeae</taxon>
        <taxon>Rhynchospora</taxon>
    </lineage>
</organism>
<feature type="transmembrane region" description="Helical" evidence="6">
    <location>
        <begin position="520"/>
        <end position="538"/>
    </location>
</feature>
<evidence type="ECO:0000313" key="7">
    <source>
        <dbReference type="EMBL" id="KAJ4821623.1"/>
    </source>
</evidence>
<feature type="transmembrane region" description="Helical" evidence="6">
    <location>
        <begin position="43"/>
        <end position="63"/>
    </location>
</feature>
<dbReference type="GO" id="GO:0016020">
    <property type="term" value="C:membrane"/>
    <property type="evidence" value="ECO:0007669"/>
    <property type="project" value="UniProtKB-SubCell"/>
</dbReference>
<feature type="transmembrane region" description="Helical" evidence="6">
    <location>
        <begin position="345"/>
        <end position="365"/>
    </location>
</feature>
<keyword evidence="3 6" id="KW-0812">Transmembrane</keyword>
<evidence type="ECO:0000256" key="6">
    <source>
        <dbReference type="RuleBase" id="RU004914"/>
    </source>
</evidence>
<dbReference type="PANTHER" id="PTHR11206">
    <property type="entry name" value="MULTIDRUG RESISTANCE PROTEIN"/>
    <property type="match status" value="1"/>
</dbReference>
<feature type="transmembrane region" description="Helical" evidence="6">
    <location>
        <begin position="480"/>
        <end position="500"/>
    </location>
</feature>
<feature type="transmembrane region" description="Helical" evidence="6">
    <location>
        <begin position="301"/>
        <end position="324"/>
    </location>
</feature>
<comment type="similarity">
    <text evidence="2 6">Belongs to the multi antimicrobial extrusion (MATE) (TC 2.A.66.1) family.</text>
</comment>
<feature type="transmembrane region" description="Helical" evidence="6">
    <location>
        <begin position="122"/>
        <end position="142"/>
    </location>
</feature>
<dbReference type="NCBIfam" id="TIGR00797">
    <property type="entry name" value="matE"/>
    <property type="match status" value="1"/>
</dbReference>
<feature type="transmembrane region" description="Helical" evidence="6">
    <location>
        <begin position="417"/>
        <end position="438"/>
    </location>
</feature>
<dbReference type="AlphaFoldDB" id="A0AAV8HUT6"/>
<dbReference type="Pfam" id="PF01554">
    <property type="entry name" value="MatE"/>
    <property type="match status" value="2"/>
</dbReference>
<keyword evidence="8" id="KW-1185">Reference proteome</keyword>
<comment type="subcellular location">
    <subcellularLocation>
        <location evidence="1">Membrane</location>
        <topology evidence="1">Multi-pass membrane protein</topology>
    </subcellularLocation>
</comment>
<dbReference type="EMBL" id="JAMFTS010000001">
    <property type="protein sequence ID" value="KAJ4821623.1"/>
    <property type="molecule type" value="Genomic_DNA"/>
</dbReference>
<sequence>MEEALLPMPMPVKEERRGERWRWRWRERMRSWKAEMNEEGRKLGYLAGPMVAVSLSQFMIQVASNMIVGHLGKLALSSAAVATSLTSVTGFSLLLGMASGLETLCGQAFGAQQYHNLGTQTYRAIFTLLIVCLPISLIWASMANILSFIGQDPLISYEAGRYAVWMIPSLFAYAVGQPLIKFLQAQSLIFPMLFTSVATLCIHIPLCYVMVYFSGLGNVGAALSISISYWLNVVMLGLYIRYSASCEMTRSPITREAFRGFNEFLRMALPSAVMICLEWWSFELLILLSGLLPNPEVETSVLSICLTSITLLFTIPYGFGAAVSTRVSNELGAGNPERARSAVHVVMFIAVAEAACVSATLLASHRILGYAYSNDEEVVSYVSKLVPLVCISVITDGLQGVLSGIARGCGWQHVGAFVNLGSFYLIGIPTAVTLGFFLHMGGRGLWIGIVCGSVCQSTLLSLITSFTNWQQMANKARERVFLICSFCVSNLSGVITHSIPQKVVLLATLVATRELKAEETYEYGLFPIFFFFFILMPCGSTRSRFFINCHPTILLQEKCAQRRRVPVPPIFAAPNFHGSRAVGSKLDKRFGSNSLIILSLSKKERTKERKQQPPACVASLVADGRSLLDSALFGSPHPRHSSSLLLFKLVLLPLLLRSQETRARNPRFIDGRDLFIKIAELGGFGSLVRGVIKLLVLSMGFNNLPASIPVSDRNPVFSQNFPVFPL</sequence>
<dbReference type="InterPro" id="IPR045069">
    <property type="entry name" value="MATE_euk"/>
</dbReference>
<evidence type="ECO:0000256" key="1">
    <source>
        <dbReference type="ARBA" id="ARBA00004141"/>
    </source>
</evidence>
<accession>A0AAV8HUT6</accession>
<evidence type="ECO:0000256" key="2">
    <source>
        <dbReference type="ARBA" id="ARBA00010199"/>
    </source>
</evidence>
<dbReference type="InterPro" id="IPR002528">
    <property type="entry name" value="MATE_fam"/>
</dbReference>
<gene>
    <name evidence="7" type="ORF">LUZ62_034189</name>
</gene>
<dbReference type="GO" id="GO:0042910">
    <property type="term" value="F:xenobiotic transmembrane transporter activity"/>
    <property type="evidence" value="ECO:0007669"/>
    <property type="project" value="InterPro"/>
</dbReference>
<protein>
    <recommendedName>
        <fullName evidence="6">Protein DETOXIFICATION</fullName>
    </recommendedName>
    <alternativeName>
        <fullName evidence="6">Multidrug and toxic compound extrusion protein</fullName>
    </alternativeName>
</protein>
<feature type="transmembrane region" description="Helical" evidence="6">
    <location>
        <begin position="75"/>
        <end position="101"/>
    </location>
</feature>
<feature type="transmembrane region" description="Helical" evidence="6">
    <location>
        <begin position="219"/>
        <end position="242"/>
    </location>
</feature>
<dbReference type="CDD" id="cd13132">
    <property type="entry name" value="MATE_eukaryotic"/>
    <property type="match status" value="1"/>
</dbReference>
<feature type="transmembrane region" description="Helical" evidence="6">
    <location>
        <begin position="263"/>
        <end position="281"/>
    </location>
</feature>
<feature type="transmembrane region" description="Helical" evidence="6">
    <location>
        <begin position="444"/>
        <end position="468"/>
    </location>
</feature>
<feature type="transmembrane region" description="Helical" evidence="6">
    <location>
        <begin position="192"/>
        <end position="213"/>
    </location>
</feature>
<proteinExistence type="inferred from homology"/>